<accession>A0A2N3ND34</accession>
<evidence type="ECO:0000256" key="8">
    <source>
        <dbReference type="ARBA" id="ARBA00023326"/>
    </source>
</evidence>
<reference evidence="11 12" key="1">
    <citation type="journal article" date="2017" name="G3 (Bethesda)">
        <title>First Draft Genome Sequence of the Pathogenic Fungus Lomentospora prolificans (Formerly Scedosporium prolificans).</title>
        <authorList>
            <person name="Luo R."/>
            <person name="Zimin A."/>
            <person name="Workman R."/>
            <person name="Fan Y."/>
            <person name="Pertea G."/>
            <person name="Grossman N."/>
            <person name="Wear M.P."/>
            <person name="Jia B."/>
            <person name="Miller H."/>
            <person name="Casadevall A."/>
            <person name="Timp W."/>
            <person name="Zhang S.X."/>
            <person name="Salzberg S.L."/>
        </authorList>
    </citation>
    <scope>NUCLEOTIDE SEQUENCE [LARGE SCALE GENOMIC DNA]</scope>
    <source>
        <strain evidence="11 12">JHH-5317</strain>
    </source>
</reference>
<dbReference type="Pfam" id="PF02015">
    <property type="entry name" value="Glyco_hydro_45"/>
    <property type="match status" value="1"/>
</dbReference>
<dbReference type="InterPro" id="IPR036908">
    <property type="entry name" value="RlpA-like_sf"/>
</dbReference>
<dbReference type="Proteomes" id="UP000233524">
    <property type="component" value="Unassembled WGS sequence"/>
</dbReference>
<dbReference type="EMBL" id="NLAX01000008">
    <property type="protein sequence ID" value="PKS10350.1"/>
    <property type="molecule type" value="Genomic_DNA"/>
</dbReference>
<evidence type="ECO:0000256" key="4">
    <source>
        <dbReference type="ARBA" id="ARBA00022801"/>
    </source>
</evidence>
<dbReference type="InterPro" id="IPR052288">
    <property type="entry name" value="GH45_Enzymes"/>
</dbReference>
<dbReference type="AlphaFoldDB" id="A0A2N3ND34"/>
<dbReference type="VEuPathDB" id="FungiDB:jhhlp_002101"/>
<evidence type="ECO:0000256" key="6">
    <source>
        <dbReference type="ARBA" id="ARBA00023277"/>
    </source>
</evidence>
<proteinExistence type="inferred from homology"/>
<keyword evidence="6" id="KW-0119">Carbohydrate metabolism</keyword>
<evidence type="ECO:0000256" key="3">
    <source>
        <dbReference type="ARBA" id="ARBA00012601"/>
    </source>
</evidence>
<evidence type="ECO:0000256" key="1">
    <source>
        <dbReference type="ARBA" id="ARBA00000966"/>
    </source>
</evidence>
<evidence type="ECO:0000256" key="7">
    <source>
        <dbReference type="ARBA" id="ARBA00023295"/>
    </source>
</evidence>
<evidence type="ECO:0000256" key="2">
    <source>
        <dbReference type="ARBA" id="ARBA00007793"/>
    </source>
</evidence>
<keyword evidence="8" id="KW-0624">Polysaccharide degradation</keyword>
<comment type="caution">
    <text evidence="11">The sequence shown here is derived from an EMBL/GenBank/DDBJ whole genome shotgun (WGS) entry which is preliminary data.</text>
</comment>
<comment type="catalytic activity">
    <reaction evidence="1">
        <text>Endohydrolysis of (1-&gt;4)-beta-D-glucosidic linkages in cellulose, lichenin and cereal beta-D-glucans.</text>
        <dbReference type="EC" id="3.2.1.4"/>
    </reaction>
</comment>
<dbReference type="GO" id="GO:0008810">
    <property type="term" value="F:cellulase activity"/>
    <property type="evidence" value="ECO:0007669"/>
    <property type="project" value="UniProtKB-EC"/>
</dbReference>
<dbReference type="OrthoDB" id="10035502at2759"/>
<evidence type="ECO:0000313" key="12">
    <source>
        <dbReference type="Proteomes" id="UP000233524"/>
    </source>
</evidence>
<evidence type="ECO:0000313" key="11">
    <source>
        <dbReference type="EMBL" id="PKS10350.1"/>
    </source>
</evidence>
<comment type="similarity">
    <text evidence="2">Belongs to the glycosyl hydrolase 45 (cellulase K) family.</text>
</comment>
<feature type="domain" description="Glycosyl hydrolases family 45 active site" evidence="10">
    <location>
        <begin position="26"/>
        <end position="226"/>
    </location>
</feature>
<dbReference type="SUPFAM" id="SSF50685">
    <property type="entry name" value="Barwin-like endoglucanases"/>
    <property type="match status" value="1"/>
</dbReference>
<evidence type="ECO:0000256" key="5">
    <source>
        <dbReference type="ARBA" id="ARBA00023001"/>
    </source>
</evidence>
<dbReference type="Gene3D" id="2.40.40.10">
    <property type="entry name" value="RlpA-like domain"/>
    <property type="match status" value="1"/>
</dbReference>
<sequence length="231" mass="24978">MISAGLLSSLALAAFPALVSGLRGRTFTSWDCCKPACGDSKYIDRSNATGLVAVCNVDNDVIRDSRRIVSGCDNGAAYMCDSYLPIPVADDYSYGFAVAPGYNCCKCYELFWLNGYAAGKRMVVQVVNWMPDEEEGTDAGRPGDFAILTPGGGSGPHESGCIRQYGATWGEDYGGVSSMSDCEQLPENLQGGCYWRWNWAGGEITGWDVEYKQIECPARLTEISQCTPAPF</sequence>
<evidence type="ECO:0000256" key="9">
    <source>
        <dbReference type="SAM" id="SignalP"/>
    </source>
</evidence>
<keyword evidence="4" id="KW-0378">Hydrolase</keyword>
<evidence type="ECO:0000259" key="10">
    <source>
        <dbReference type="Pfam" id="PF02015"/>
    </source>
</evidence>
<dbReference type="EC" id="3.2.1.4" evidence="3"/>
<dbReference type="InParanoid" id="A0A2N3ND34"/>
<keyword evidence="5" id="KW-0136">Cellulose degradation</keyword>
<dbReference type="STRING" id="41688.A0A2N3ND34"/>
<feature type="chain" id="PRO_5014691050" description="cellulase" evidence="9">
    <location>
        <begin position="22"/>
        <end position="231"/>
    </location>
</feature>
<dbReference type="PANTHER" id="PTHR39730">
    <property type="entry name" value="ENDOGLUCANASE 1"/>
    <property type="match status" value="1"/>
</dbReference>
<keyword evidence="12" id="KW-1185">Reference proteome</keyword>
<organism evidence="11 12">
    <name type="scientific">Lomentospora prolificans</name>
    <dbReference type="NCBI Taxonomy" id="41688"/>
    <lineage>
        <taxon>Eukaryota</taxon>
        <taxon>Fungi</taxon>
        <taxon>Dikarya</taxon>
        <taxon>Ascomycota</taxon>
        <taxon>Pezizomycotina</taxon>
        <taxon>Sordariomycetes</taxon>
        <taxon>Hypocreomycetidae</taxon>
        <taxon>Microascales</taxon>
        <taxon>Microascaceae</taxon>
        <taxon>Lomentospora</taxon>
    </lineage>
</organism>
<name>A0A2N3ND34_9PEZI</name>
<protein>
    <recommendedName>
        <fullName evidence="3">cellulase</fullName>
        <ecNumber evidence="3">3.2.1.4</ecNumber>
    </recommendedName>
</protein>
<dbReference type="PANTHER" id="PTHR39730:SF1">
    <property type="entry name" value="ENDOGLUCANASE 1"/>
    <property type="match status" value="1"/>
</dbReference>
<keyword evidence="9" id="KW-0732">Signal</keyword>
<keyword evidence="7" id="KW-0326">Glycosidase</keyword>
<gene>
    <name evidence="11" type="ORF">jhhlp_002101</name>
</gene>
<feature type="signal peptide" evidence="9">
    <location>
        <begin position="1"/>
        <end position="21"/>
    </location>
</feature>
<dbReference type="InterPro" id="IPR000334">
    <property type="entry name" value="Glyco_hydro_45"/>
</dbReference>
<dbReference type="GO" id="GO:0030245">
    <property type="term" value="P:cellulose catabolic process"/>
    <property type="evidence" value="ECO:0007669"/>
    <property type="project" value="UniProtKB-KW"/>
</dbReference>